<comment type="caution">
    <text evidence="3">The sequence shown here is derived from an EMBL/GenBank/DDBJ whole genome shotgun (WGS) entry which is preliminary data.</text>
</comment>
<gene>
    <name evidence="3" type="ORF">CJD36_003635</name>
</gene>
<dbReference type="AlphaFoldDB" id="A0A2S7T272"/>
<sequence>MNNALSNPFRIFLFSAILLANGLFGKEKVDSDALQQAMVKHYVDSFDASLNFQHGKIAIKDVATLNIPAGYKFIPADKAEMIVHELWGNPKSDGILGMIVAEHYTIIDTNSWSFVVTYDESGYVKDEDADKINYDDLLKNVQGEEAENNKARAKEGYPSIHLLDWAAKPYYDKENKVLHWAKKVQFGDDANSTLTLNYDVRVLGRKGVLSLNAVGRMDQLADINKHIPDVLKITTFNDGNKYSDFNPSIDKVAAYTIGGLIAGKLIAKTGLIVLLLKNIKLILLAMFGGFAAFRKKVAGWFSRKKEPEYEPQNYQYNTRQETIPVAENNADTHTDQTNTYTGNAETLIDEKE</sequence>
<feature type="compositionally biased region" description="Polar residues" evidence="1">
    <location>
        <begin position="329"/>
        <end position="344"/>
    </location>
</feature>
<dbReference type="Proteomes" id="UP000239872">
    <property type="component" value="Unassembled WGS sequence"/>
</dbReference>
<keyword evidence="2" id="KW-1133">Transmembrane helix</keyword>
<dbReference type="RefSeq" id="WP_105037730.1">
    <property type="nucleotide sequence ID" value="NZ_PPSL01000001.1"/>
</dbReference>
<feature type="region of interest" description="Disordered" evidence="1">
    <location>
        <begin position="328"/>
        <end position="352"/>
    </location>
</feature>
<proteinExistence type="predicted"/>
<dbReference type="OrthoDB" id="196355at2"/>
<organism evidence="3 4">
    <name type="scientific">Flavipsychrobacter stenotrophus</name>
    <dbReference type="NCBI Taxonomy" id="2077091"/>
    <lineage>
        <taxon>Bacteria</taxon>
        <taxon>Pseudomonadati</taxon>
        <taxon>Bacteroidota</taxon>
        <taxon>Chitinophagia</taxon>
        <taxon>Chitinophagales</taxon>
        <taxon>Chitinophagaceae</taxon>
        <taxon>Flavipsychrobacter</taxon>
    </lineage>
</organism>
<accession>A0A2S7T272</accession>
<keyword evidence="4" id="KW-1185">Reference proteome</keyword>
<keyword evidence="2" id="KW-0812">Transmembrane</keyword>
<dbReference type="Pfam" id="PF09935">
    <property type="entry name" value="DUF2167"/>
    <property type="match status" value="1"/>
</dbReference>
<feature type="transmembrane region" description="Helical" evidence="2">
    <location>
        <begin position="271"/>
        <end position="293"/>
    </location>
</feature>
<dbReference type="EMBL" id="PPSL01000001">
    <property type="protein sequence ID" value="PQJ12846.1"/>
    <property type="molecule type" value="Genomic_DNA"/>
</dbReference>
<reference evidence="3 4" key="1">
    <citation type="submission" date="2018-01" db="EMBL/GenBank/DDBJ databases">
        <title>A novel member of the phylum Bacteroidetes isolated from glacier ice.</title>
        <authorList>
            <person name="Liu Q."/>
            <person name="Xin Y.-H."/>
        </authorList>
    </citation>
    <scope>NUCLEOTIDE SEQUENCE [LARGE SCALE GENOMIC DNA]</scope>
    <source>
        <strain evidence="3 4">RB1R16</strain>
    </source>
</reference>
<protein>
    <submittedName>
        <fullName evidence="3">DUF2167 domain-containing protein</fullName>
    </submittedName>
</protein>
<evidence type="ECO:0000256" key="1">
    <source>
        <dbReference type="SAM" id="MobiDB-lite"/>
    </source>
</evidence>
<dbReference type="InterPro" id="IPR018682">
    <property type="entry name" value="DUF2167_membr"/>
</dbReference>
<evidence type="ECO:0000313" key="3">
    <source>
        <dbReference type="EMBL" id="PQJ12846.1"/>
    </source>
</evidence>
<name>A0A2S7T272_9BACT</name>
<evidence type="ECO:0000256" key="2">
    <source>
        <dbReference type="SAM" id="Phobius"/>
    </source>
</evidence>
<evidence type="ECO:0000313" key="4">
    <source>
        <dbReference type="Proteomes" id="UP000239872"/>
    </source>
</evidence>
<keyword evidence="2" id="KW-0472">Membrane</keyword>